<evidence type="ECO:0000256" key="5">
    <source>
        <dbReference type="ARBA" id="ARBA00023136"/>
    </source>
</evidence>
<evidence type="ECO:0000259" key="9">
    <source>
        <dbReference type="Pfam" id="PF12704"/>
    </source>
</evidence>
<keyword evidence="5 7" id="KW-0472">Membrane</keyword>
<name>A0A090IYB5_9BACI</name>
<keyword evidence="11" id="KW-1185">Reference proteome</keyword>
<dbReference type="Pfam" id="PF02687">
    <property type="entry name" value="FtsX"/>
    <property type="match status" value="1"/>
</dbReference>
<feature type="transmembrane region" description="Helical" evidence="7">
    <location>
        <begin position="270"/>
        <end position="298"/>
    </location>
</feature>
<accession>A0A090IYB5</accession>
<feature type="transmembrane region" description="Helical" evidence="7">
    <location>
        <begin position="354"/>
        <end position="380"/>
    </location>
</feature>
<evidence type="ECO:0000313" key="10">
    <source>
        <dbReference type="EMBL" id="CEE02722.1"/>
    </source>
</evidence>
<evidence type="ECO:0000259" key="8">
    <source>
        <dbReference type="Pfam" id="PF02687"/>
    </source>
</evidence>
<keyword evidence="2" id="KW-1003">Cell membrane</keyword>
<dbReference type="EMBL" id="CCRF01000083">
    <property type="protein sequence ID" value="CEE02722.1"/>
    <property type="molecule type" value="Genomic_DNA"/>
</dbReference>
<gene>
    <name evidence="10" type="primary">yknZ</name>
    <name evidence="10" type="ORF">BT1A1_2933</name>
</gene>
<dbReference type="Pfam" id="PF12704">
    <property type="entry name" value="MacB_PCD"/>
    <property type="match status" value="1"/>
</dbReference>
<feature type="transmembrane region" description="Helical" evidence="7">
    <location>
        <begin position="319"/>
        <end position="348"/>
    </location>
</feature>
<evidence type="ECO:0000313" key="11">
    <source>
        <dbReference type="Proteomes" id="UP000040576"/>
    </source>
</evidence>
<keyword evidence="4 7" id="KW-1133">Transmembrane helix</keyword>
<evidence type="ECO:0000256" key="2">
    <source>
        <dbReference type="ARBA" id="ARBA00022475"/>
    </source>
</evidence>
<sequence length="397" mass="42832">MSIVENIKIAFSSIFVHKMRSILTMIGIIIGVSSVIFIVALGQGGTEKLKSLIVGSGNTVSLSYSPSEEEMKENPDALWSPFTEDDIRSIETIPEISKIVTSSDEFGNVRYRENTIESSISGINQTYIEVNELNVSSGRNLLPSDFLGGGRAAVISSGLSKELFEKEEPLGKIIYVQSQPFEVVGVLEKPTGLLASFSSNEVYVPWKTWRTITGNNKISSITIQAENTEKLQEAGKKAAQLLNQIHGTEEAYQVTNMEEIAEGIGQITSIMTLIIGCIAGVSLLVGGIGVMNIMLVSITERTREIGTRMALGATRGQILFQFLVEAMTLTLIGGTIGILFGAGVAYLVSSIIGFPIIVSLPIVLIGLLFSMFIGIIFGILPANKASNLDPIEALRYE</sequence>
<comment type="similarity">
    <text evidence="6">Belongs to the ABC-4 integral membrane protein family.</text>
</comment>
<feature type="domain" description="ABC3 transporter permease C-terminal" evidence="8">
    <location>
        <begin position="277"/>
        <end position="390"/>
    </location>
</feature>
<evidence type="ECO:0000256" key="1">
    <source>
        <dbReference type="ARBA" id="ARBA00004651"/>
    </source>
</evidence>
<dbReference type="PANTHER" id="PTHR30572">
    <property type="entry name" value="MEMBRANE COMPONENT OF TRANSPORTER-RELATED"/>
    <property type="match status" value="1"/>
</dbReference>
<dbReference type="RefSeq" id="WP_034772496.1">
    <property type="nucleotide sequence ID" value="NZ_CCRF01000083.1"/>
</dbReference>
<organism evidence="10 11">
    <name type="scientific">Caldibacillus thermoamylovorans</name>
    <dbReference type="NCBI Taxonomy" id="35841"/>
    <lineage>
        <taxon>Bacteria</taxon>
        <taxon>Bacillati</taxon>
        <taxon>Bacillota</taxon>
        <taxon>Bacilli</taxon>
        <taxon>Bacillales</taxon>
        <taxon>Bacillaceae</taxon>
        <taxon>Caldibacillus</taxon>
    </lineage>
</organism>
<evidence type="ECO:0000256" key="6">
    <source>
        <dbReference type="ARBA" id="ARBA00038076"/>
    </source>
</evidence>
<dbReference type="GO" id="GO:0022857">
    <property type="term" value="F:transmembrane transporter activity"/>
    <property type="evidence" value="ECO:0007669"/>
    <property type="project" value="TreeGrafter"/>
</dbReference>
<keyword evidence="3 7" id="KW-0812">Transmembrane</keyword>
<evidence type="ECO:0000256" key="7">
    <source>
        <dbReference type="SAM" id="Phobius"/>
    </source>
</evidence>
<reference evidence="10 11" key="1">
    <citation type="submission" date="2014-07" db="EMBL/GenBank/DDBJ databases">
        <authorList>
            <person name="Wibberg Daniel"/>
        </authorList>
    </citation>
    <scope>NUCLEOTIDE SEQUENCE [LARGE SCALE GENOMIC DNA]</scope>
</reference>
<dbReference type="AlphaFoldDB" id="A0A090IYB5"/>
<dbReference type="InterPro" id="IPR003838">
    <property type="entry name" value="ABC3_permease_C"/>
</dbReference>
<dbReference type="InterPro" id="IPR050250">
    <property type="entry name" value="Macrolide_Exporter_MacB"/>
</dbReference>
<dbReference type="InterPro" id="IPR025857">
    <property type="entry name" value="MacB_PCD"/>
</dbReference>
<dbReference type="PANTHER" id="PTHR30572:SF4">
    <property type="entry name" value="ABC TRANSPORTER PERMEASE YTRF"/>
    <property type="match status" value="1"/>
</dbReference>
<feature type="domain" description="MacB-like periplasmic core" evidence="9">
    <location>
        <begin position="21"/>
        <end position="240"/>
    </location>
</feature>
<dbReference type="GO" id="GO:0005886">
    <property type="term" value="C:plasma membrane"/>
    <property type="evidence" value="ECO:0007669"/>
    <property type="project" value="UniProtKB-SubCell"/>
</dbReference>
<evidence type="ECO:0000256" key="3">
    <source>
        <dbReference type="ARBA" id="ARBA00022692"/>
    </source>
</evidence>
<proteinExistence type="inferred from homology"/>
<dbReference type="Proteomes" id="UP000040576">
    <property type="component" value="Unassembled WGS sequence"/>
</dbReference>
<feature type="transmembrane region" description="Helical" evidence="7">
    <location>
        <begin position="21"/>
        <end position="42"/>
    </location>
</feature>
<comment type="subcellular location">
    <subcellularLocation>
        <location evidence="1">Cell membrane</location>
        <topology evidence="1">Multi-pass membrane protein</topology>
    </subcellularLocation>
</comment>
<evidence type="ECO:0000256" key="4">
    <source>
        <dbReference type="ARBA" id="ARBA00022989"/>
    </source>
</evidence>
<protein>
    <submittedName>
        <fullName evidence="10">Putative ABC transporter permease YknZ</fullName>
    </submittedName>
</protein>